<name>A0A7X0U5M7_9ACTN</name>
<protein>
    <recommendedName>
        <fullName evidence="3">PucR C-terminal helix-turn-helix domain-containing protein</fullName>
    </recommendedName>
</protein>
<accession>A0A7X0U5M7</accession>
<dbReference type="RefSeq" id="WP_221525400.1">
    <property type="nucleotide sequence ID" value="NZ_JACHMI010000001.1"/>
</dbReference>
<dbReference type="EMBL" id="JACHMI010000001">
    <property type="protein sequence ID" value="MBB6556018.1"/>
    <property type="molecule type" value="Genomic_DNA"/>
</dbReference>
<dbReference type="Proteomes" id="UP000565579">
    <property type="component" value="Unassembled WGS sequence"/>
</dbReference>
<dbReference type="Gene3D" id="1.10.10.2840">
    <property type="entry name" value="PucR C-terminal helix-turn-helix domain"/>
    <property type="match status" value="1"/>
</dbReference>
<organism evidence="1 2">
    <name type="scientific">Nonomuraea rubra</name>
    <dbReference type="NCBI Taxonomy" id="46180"/>
    <lineage>
        <taxon>Bacteria</taxon>
        <taxon>Bacillati</taxon>
        <taxon>Actinomycetota</taxon>
        <taxon>Actinomycetes</taxon>
        <taxon>Streptosporangiales</taxon>
        <taxon>Streptosporangiaceae</taxon>
        <taxon>Nonomuraea</taxon>
    </lineage>
</organism>
<evidence type="ECO:0008006" key="3">
    <source>
        <dbReference type="Google" id="ProtNLM"/>
    </source>
</evidence>
<keyword evidence="2" id="KW-1185">Reference proteome</keyword>
<evidence type="ECO:0000313" key="2">
    <source>
        <dbReference type="Proteomes" id="UP000565579"/>
    </source>
</evidence>
<comment type="caution">
    <text evidence="1">The sequence shown here is derived from an EMBL/GenBank/DDBJ whole genome shotgun (WGS) entry which is preliminary data.</text>
</comment>
<evidence type="ECO:0000313" key="1">
    <source>
        <dbReference type="EMBL" id="MBB6556018.1"/>
    </source>
</evidence>
<reference evidence="1 2" key="1">
    <citation type="submission" date="2020-08" db="EMBL/GenBank/DDBJ databases">
        <title>Sequencing the genomes of 1000 actinobacteria strains.</title>
        <authorList>
            <person name="Klenk H.-P."/>
        </authorList>
    </citation>
    <scope>NUCLEOTIDE SEQUENCE [LARGE SCALE GENOMIC DNA]</scope>
    <source>
        <strain evidence="1 2">DSM 43768</strain>
    </source>
</reference>
<gene>
    <name evidence="1" type="ORF">HD593_010813</name>
</gene>
<proteinExistence type="predicted"/>
<dbReference type="AlphaFoldDB" id="A0A7X0U5M7"/>
<sequence length="171" mass="18509">MCAPSTVVPTRYGLLRATLDLTGDLPLTEPAGFGPRLSADRAPESWEGAVIAYRLTEPETPVVDATDIGALLILAQAYEPRTPHDDVRALARLDPRSADIVRVLVESDSVRSAAAALGMHHSTVQAKHESLTRALGYDPRSITGHARYIAAALLLRLTDPAWLENSTHLQR</sequence>
<dbReference type="InterPro" id="IPR042070">
    <property type="entry name" value="PucR_C-HTH_sf"/>
</dbReference>